<dbReference type="InterPro" id="IPR029033">
    <property type="entry name" value="His_PPase_superfam"/>
</dbReference>
<reference evidence="2 4" key="2">
    <citation type="submission" date="2019-03" db="EMBL/GenBank/DDBJ databases">
        <title>Genomic Encyclopedia of Archaeal and Bacterial Type Strains, Phase II (KMG-II): from individual species to whole genera.</title>
        <authorList>
            <person name="Goeker M."/>
        </authorList>
    </citation>
    <scope>NUCLEOTIDE SEQUENCE [LARGE SCALE GENOMIC DNA]</scope>
    <source>
        <strain evidence="2 4">DSM 15594</strain>
    </source>
</reference>
<keyword evidence="4" id="KW-1185">Reference proteome</keyword>
<evidence type="ECO:0000313" key="1">
    <source>
        <dbReference type="EMBL" id="OYD25175.1"/>
    </source>
</evidence>
<dbReference type="AlphaFoldDB" id="A0A235CMU2"/>
<dbReference type="SUPFAM" id="SSF53254">
    <property type="entry name" value="Phosphoglycerate mutase-like"/>
    <property type="match status" value="1"/>
</dbReference>
<name>A0A235CMU2_9GAMM</name>
<comment type="caution">
    <text evidence="1">The sequence shown here is derived from an EMBL/GenBank/DDBJ whole genome shotgun (WGS) entry which is preliminary data.</text>
</comment>
<evidence type="ECO:0000313" key="4">
    <source>
        <dbReference type="Proteomes" id="UP000295058"/>
    </source>
</evidence>
<organism evidence="1 3">
    <name type="scientific">Oceanimonas baumannii</name>
    <dbReference type="NCBI Taxonomy" id="129578"/>
    <lineage>
        <taxon>Bacteria</taxon>
        <taxon>Pseudomonadati</taxon>
        <taxon>Pseudomonadota</taxon>
        <taxon>Gammaproteobacteria</taxon>
        <taxon>Aeromonadales</taxon>
        <taxon>Aeromonadaceae</taxon>
        <taxon>Oceanimonas</taxon>
    </lineage>
</organism>
<dbReference type="Proteomes" id="UP000243640">
    <property type="component" value="Unassembled WGS sequence"/>
</dbReference>
<reference evidence="1 3" key="1">
    <citation type="submission" date="2017-08" db="EMBL/GenBank/DDBJ databases">
        <title>Draft Genome Sequence of the Marine Bacterium Oceanimonas baumannii ATCC 700832.</title>
        <authorList>
            <person name="Mcclelland W.D."/>
            <person name="Brennan M.A."/>
            <person name="Trachtenberg A.M."/>
            <person name="Maclea K.S."/>
        </authorList>
    </citation>
    <scope>NUCLEOTIDE SEQUENCE [LARGE SCALE GENOMIC DNA]</scope>
    <source>
        <strain evidence="1 3">ATCC 700832</strain>
    </source>
</reference>
<protein>
    <submittedName>
        <fullName evidence="2">Alpha-ribazole phosphatase</fullName>
    </submittedName>
    <submittedName>
        <fullName evidence="1">Phosphoglycerate mutase</fullName>
    </submittedName>
</protein>
<dbReference type="OrthoDB" id="9783269at2"/>
<proteinExistence type="predicted"/>
<accession>A0A235CMU2</accession>
<dbReference type="EMBL" id="SODO01000001">
    <property type="protein sequence ID" value="TDW62536.1"/>
    <property type="molecule type" value="Genomic_DNA"/>
</dbReference>
<dbReference type="RefSeq" id="WP_094277543.1">
    <property type="nucleotide sequence ID" value="NZ_JBLWZI010000020.1"/>
</dbReference>
<dbReference type="InterPro" id="IPR013078">
    <property type="entry name" value="His_Pase_superF_clade-1"/>
</dbReference>
<sequence length="182" mass="20405">MTLYIWRHPKPLHVQGLCLGHTDAPAEQRKLKRLAGQIQRFARRHRLPKVIYTSPLQRAAGVGTLLAAQGWQWHSVTELKEINFGHWDGRPWNEIEKTEIDAWCNNFAGFAPTGGESLQQLFGRVSSWLSQLPDKPVLAVGHAGWMNAARLLAQGHHTPDSPSLWPASVAYRQQIVISVTPA</sequence>
<evidence type="ECO:0000313" key="3">
    <source>
        <dbReference type="Proteomes" id="UP000243640"/>
    </source>
</evidence>
<dbReference type="Pfam" id="PF00300">
    <property type="entry name" value="His_Phos_1"/>
    <property type="match status" value="1"/>
</dbReference>
<dbReference type="Gene3D" id="3.40.50.1240">
    <property type="entry name" value="Phosphoglycerate mutase-like"/>
    <property type="match status" value="1"/>
</dbReference>
<dbReference type="EMBL" id="NQJF01000004">
    <property type="protein sequence ID" value="OYD25175.1"/>
    <property type="molecule type" value="Genomic_DNA"/>
</dbReference>
<evidence type="ECO:0000313" key="2">
    <source>
        <dbReference type="EMBL" id="TDW62536.1"/>
    </source>
</evidence>
<gene>
    <name evidence="1" type="ORF">B6S09_05700</name>
    <name evidence="2" type="ORF">LY04_00609</name>
</gene>
<dbReference type="Proteomes" id="UP000295058">
    <property type="component" value="Unassembled WGS sequence"/>
</dbReference>
<dbReference type="SMART" id="SM00855">
    <property type="entry name" value="PGAM"/>
    <property type="match status" value="1"/>
</dbReference>